<dbReference type="PANTHER" id="PTHR23279:SF46">
    <property type="entry name" value="DEFECTIVE PROBOSCIS EXTENSION RESPONSE 10, ISOFORM A-RELATED"/>
    <property type="match status" value="1"/>
</dbReference>
<dbReference type="InterPro" id="IPR013783">
    <property type="entry name" value="Ig-like_fold"/>
</dbReference>
<comment type="caution">
    <text evidence="2">The sequence shown here is derived from an EMBL/GenBank/DDBJ whole genome shotgun (WGS) entry which is preliminary data.</text>
</comment>
<sequence length="116" mass="12808">MLDVSMQTRFILWYKGDRLVEYDTSGGRISVSTEPTGVSHLLLRHARPGDSANYTCSPSAGAPASLTLNTKDKPPCNKGTPPLLRQPPTTTSSPQHWQCYGVLVEEWCKDWGVWGC</sequence>
<dbReference type="EMBL" id="JARAKH010000022">
    <property type="protein sequence ID" value="KAK8392610.1"/>
    <property type="molecule type" value="Genomic_DNA"/>
</dbReference>
<dbReference type="InterPro" id="IPR037448">
    <property type="entry name" value="Zig-8"/>
</dbReference>
<evidence type="ECO:0008006" key="4">
    <source>
        <dbReference type="Google" id="ProtNLM"/>
    </source>
</evidence>
<dbReference type="Gene3D" id="2.60.40.10">
    <property type="entry name" value="Immunoglobulins"/>
    <property type="match status" value="1"/>
</dbReference>
<proteinExistence type="predicted"/>
<reference evidence="2 3" key="1">
    <citation type="submission" date="2023-03" db="EMBL/GenBank/DDBJ databases">
        <title>High-quality genome of Scylla paramamosain provides insights in environmental adaptation.</title>
        <authorList>
            <person name="Zhang L."/>
        </authorList>
    </citation>
    <scope>NUCLEOTIDE SEQUENCE [LARGE SCALE GENOMIC DNA]</scope>
    <source>
        <strain evidence="2">LZ_2023a</strain>
        <tissue evidence="2">Muscle</tissue>
    </source>
</reference>
<accession>A0AAW0U120</accession>
<dbReference type="Proteomes" id="UP001487740">
    <property type="component" value="Unassembled WGS sequence"/>
</dbReference>
<dbReference type="GO" id="GO:0050808">
    <property type="term" value="P:synapse organization"/>
    <property type="evidence" value="ECO:0007669"/>
    <property type="project" value="TreeGrafter"/>
</dbReference>
<feature type="compositionally biased region" description="Low complexity" evidence="1">
    <location>
        <begin position="80"/>
        <end position="93"/>
    </location>
</feature>
<name>A0AAW0U120_SCYPA</name>
<evidence type="ECO:0000313" key="2">
    <source>
        <dbReference type="EMBL" id="KAK8392610.1"/>
    </source>
</evidence>
<protein>
    <recommendedName>
        <fullName evidence="4">Ig-like domain-containing protein</fullName>
    </recommendedName>
</protein>
<evidence type="ECO:0000313" key="3">
    <source>
        <dbReference type="Proteomes" id="UP001487740"/>
    </source>
</evidence>
<dbReference type="InterPro" id="IPR036179">
    <property type="entry name" value="Ig-like_dom_sf"/>
</dbReference>
<keyword evidence="3" id="KW-1185">Reference proteome</keyword>
<dbReference type="GO" id="GO:0032589">
    <property type="term" value="C:neuron projection membrane"/>
    <property type="evidence" value="ECO:0007669"/>
    <property type="project" value="TreeGrafter"/>
</dbReference>
<gene>
    <name evidence="2" type="ORF">O3P69_014790</name>
</gene>
<dbReference type="AlphaFoldDB" id="A0AAW0U120"/>
<organism evidence="2 3">
    <name type="scientific">Scylla paramamosain</name>
    <name type="common">Mud crab</name>
    <dbReference type="NCBI Taxonomy" id="85552"/>
    <lineage>
        <taxon>Eukaryota</taxon>
        <taxon>Metazoa</taxon>
        <taxon>Ecdysozoa</taxon>
        <taxon>Arthropoda</taxon>
        <taxon>Crustacea</taxon>
        <taxon>Multicrustacea</taxon>
        <taxon>Malacostraca</taxon>
        <taxon>Eumalacostraca</taxon>
        <taxon>Eucarida</taxon>
        <taxon>Decapoda</taxon>
        <taxon>Pleocyemata</taxon>
        <taxon>Brachyura</taxon>
        <taxon>Eubrachyura</taxon>
        <taxon>Portunoidea</taxon>
        <taxon>Portunidae</taxon>
        <taxon>Portuninae</taxon>
        <taxon>Scylla</taxon>
    </lineage>
</organism>
<dbReference type="PANTHER" id="PTHR23279">
    <property type="entry name" value="DEFECTIVE PROBOSCIS EXTENSION RESPONSE DPR -RELATED"/>
    <property type="match status" value="1"/>
</dbReference>
<feature type="region of interest" description="Disordered" evidence="1">
    <location>
        <begin position="67"/>
        <end position="93"/>
    </location>
</feature>
<evidence type="ECO:0000256" key="1">
    <source>
        <dbReference type="SAM" id="MobiDB-lite"/>
    </source>
</evidence>
<dbReference type="SUPFAM" id="SSF48726">
    <property type="entry name" value="Immunoglobulin"/>
    <property type="match status" value="1"/>
</dbReference>